<reference evidence="4" key="1">
    <citation type="submission" date="2016-10" db="EMBL/GenBank/DDBJ databases">
        <authorList>
            <person name="Varghese N."/>
            <person name="Submissions S."/>
        </authorList>
    </citation>
    <scope>NUCLEOTIDE SEQUENCE [LARGE SCALE GENOMIC DNA]</scope>
    <source>
        <strain evidence="4">DSM 45237</strain>
    </source>
</reference>
<feature type="region of interest" description="Disordered" evidence="1">
    <location>
        <begin position="51"/>
        <end position="89"/>
    </location>
</feature>
<name>A0A1H5PU51_9ACTN</name>
<keyword evidence="2" id="KW-0472">Membrane</keyword>
<dbReference type="EMBL" id="FNUC01000004">
    <property type="protein sequence ID" value="SEF17316.1"/>
    <property type="molecule type" value="Genomic_DNA"/>
</dbReference>
<dbReference type="Proteomes" id="UP000181980">
    <property type="component" value="Unassembled WGS sequence"/>
</dbReference>
<keyword evidence="4" id="KW-1185">Reference proteome</keyword>
<organism evidence="3 4">
    <name type="scientific">Jiangella alba</name>
    <dbReference type="NCBI Taxonomy" id="561176"/>
    <lineage>
        <taxon>Bacteria</taxon>
        <taxon>Bacillati</taxon>
        <taxon>Actinomycetota</taxon>
        <taxon>Actinomycetes</taxon>
        <taxon>Jiangellales</taxon>
        <taxon>Jiangellaceae</taxon>
        <taxon>Jiangella</taxon>
    </lineage>
</organism>
<keyword evidence="2" id="KW-0812">Transmembrane</keyword>
<proteinExistence type="predicted"/>
<protein>
    <submittedName>
        <fullName evidence="3">Uncharacterized protein</fullName>
    </submittedName>
</protein>
<dbReference type="STRING" id="561176.SAMN04488561_5806"/>
<evidence type="ECO:0000256" key="2">
    <source>
        <dbReference type="SAM" id="Phobius"/>
    </source>
</evidence>
<accession>A0A1H5PU51</accession>
<evidence type="ECO:0000313" key="4">
    <source>
        <dbReference type="Proteomes" id="UP000181980"/>
    </source>
</evidence>
<keyword evidence="2" id="KW-1133">Transmembrane helix</keyword>
<dbReference type="AlphaFoldDB" id="A0A1H5PU51"/>
<evidence type="ECO:0000256" key="1">
    <source>
        <dbReference type="SAM" id="MobiDB-lite"/>
    </source>
</evidence>
<evidence type="ECO:0000313" key="3">
    <source>
        <dbReference type="EMBL" id="SEF17316.1"/>
    </source>
</evidence>
<sequence>MAEDRTDPDSGERDSWFGRHQQAAWIGVLGSVLVALIALVPQILEYLDDDEPAGGAEPVAAPPPTSAEQPDVTSPPPSTDPTTPAAGQEHWQGRLLVDTGGKDLDAAQPVDVGYGDEGDVYMISATVIEGGNGAVVSAWPGGAADPPGYQECAGTVDAEGTDQQELADDSVLCVRTNGGNIARLVVTERGSGTDYGTTFDAVVWAES</sequence>
<dbReference type="RefSeq" id="WP_069112644.1">
    <property type="nucleotide sequence ID" value="NZ_FNUC01000004.1"/>
</dbReference>
<gene>
    <name evidence="3" type="ORF">SAMN04488561_5806</name>
</gene>
<feature type="transmembrane region" description="Helical" evidence="2">
    <location>
        <begin position="23"/>
        <end position="44"/>
    </location>
</feature>